<dbReference type="OrthoDB" id="8780005at2"/>
<dbReference type="Proteomes" id="UP000254260">
    <property type="component" value="Unassembled WGS sequence"/>
</dbReference>
<dbReference type="SUPFAM" id="SSF55729">
    <property type="entry name" value="Acyl-CoA N-acyltransferases (Nat)"/>
    <property type="match status" value="1"/>
</dbReference>
<evidence type="ECO:0000313" key="3">
    <source>
        <dbReference type="Proteomes" id="UP000254260"/>
    </source>
</evidence>
<dbReference type="InterPro" id="IPR016181">
    <property type="entry name" value="Acyl_CoA_acyltransferase"/>
</dbReference>
<dbReference type="EMBL" id="UGUU01000001">
    <property type="protein sequence ID" value="SUD39192.1"/>
    <property type="molecule type" value="Genomic_DNA"/>
</dbReference>
<proteinExistence type="predicted"/>
<keyword evidence="2" id="KW-0808">Transferase</keyword>
<dbReference type="RefSeq" id="WP_115291037.1">
    <property type="nucleotide sequence ID" value="NZ_UGUU01000001.1"/>
</dbReference>
<reference evidence="2 3" key="1">
    <citation type="submission" date="2018-06" db="EMBL/GenBank/DDBJ databases">
        <authorList>
            <consortium name="Pathogen Informatics"/>
            <person name="Doyle S."/>
        </authorList>
    </citation>
    <scope>NUCLEOTIDE SEQUENCE [LARGE SCALE GENOMIC DNA]</scope>
    <source>
        <strain evidence="2 3">NCTC10899</strain>
    </source>
</reference>
<evidence type="ECO:0000259" key="1">
    <source>
        <dbReference type="PROSITE" id="PS51186"/>
    </source>
</evidence>
<protein>
    <submittedName>
        <fullName evidence="2">N-acetyltransferase GCN5</fullName>
    </submittedName>
</protein>
<dbReference type="PROSITE" id="PS51186">
    <property type="entry name" value="GNAT"/>
    <property type="match status" value="1"/>
</dbReference>
<sequence>MSSPHYRQLPPPLRPLVDKFYRSHRSPMRSQAGDEVWVAEHAGDIIATLSLRAVTGGQWLTGLFVAPALRRQGVAATLLDQALAEHPEAVWLFCHPDLQGFYQCRGFVASQPLPAELAERLARYQRSKSLVSLRAH</sequence>
<organism evidence="2 3">
    <name type="scientific">Ectopseudomonas mendocina</name>
    <name type="common">Pseudomonas mendocina</name>
    <dbReference type="NCBI Taxonomy" id="300"/>
    <lineage>
        <taxon>Bacteria</taxon>
        <taxon>Pseudomonadati</taxon>
        <taxon>Pseudomonadota</taxon>
        <taxon>Gammaproteobacteria</taxon>
        <taxon>Pseudomonadales</taxon>
        <taxon>Pseudomonadaceae</taxon>
        <taxon>Ectopseudomonas</taxon>
    </lineage>
</organism>
<evidence type="ECO:0000313" key="2">
    <source>
        <dbReference type="EMBL" id="SUD39192.1"/>
    </source>
</evidence>
<accession>A0A379ISK7</accession>
<dbReference type="Pfam" id="PF13508">
    <property type="entry name" value="Acetyltransf_7"/>
    <property type="match status" value="1"/>
</dbReference>
<dbReference type="Gene3D" id="3.40.630.30">
    <property type="match status" value="1"/>
</dbReference>
<dbReference type="AlphaFoldDB" id="A0A379ISK7"/>
<dbReference type="InterPro" id="IPR000182">
    <property type="entry name" value="GNAT_dom"/>
</dbReference>
<dbReference type="CDD" id="cd04301">
    <property type="entry name" value="NAT_SF"/>
    <property type="match status" value="1"/>
</dbReference>
<dbReference type="GO" id="GO:0016747">
    <property type="term" value="F:acyltransferase activity, transferring groups other than amino-acyl groups"/>
    <property type="evidence" value="ECO:0007669"/>
    <property type="project" value="InterPro"/>
</dbReference>
<feature type="domain" description="N-acetyltransferase" evidence="1">
    <location>
        <begin position="1"/>
        <end position="126"/>
    </location>
</feature>
<gene>
    <name evidence="2" type="ORF">NCTC10899_01997</name>
</gene>
<name>A0A379ISK7_ECTME</name>